<dbReference type="InterPro" id="IPR011234">
    <property type="entry name" value="Fumarylacetoacetase-like_C"/>
</dbReference>
<dbReference type="Gene3D" id="3.90.850.10">
    <property type="entry name" value="Fumarylacetoacetase-like, C-terminal domain"/>
    <property type="match status" value="1"/>
</dbReference>
<dbReference type="Proteomes" id="UP000225108">
    <property type="component" value="Unassembled WGS sequence"/>
</dbReference>
<dbReference type="RefSeq" id="WP_099381003.1">
    <property type="nucleotide sequence ID" value="NZ_PEBD01000002.1"/>
</dbReference>
<comment type="caution">
    <text evidence="2">The sequence shown here is derived from an EMBL/GenBank/DDBJ whole genome shotgun (WGS) entry which is preliminary data.</text>
</comment>
<dbReference type="AlphaFoldDB" id="A0A2G3PTL5"/>
<dbReference type="PANTHER" id="PTHR43211:SF1">
    <property type="entry name" value="BLL6422 PROTEIN"/>
    <property type="match status" value="1"/>
</dbReference>
<dbReference type="SUPFAM" id="SSF56529">
    <property type="entry name" value="FAH"/>
    <property type="match status" value="1"/>
</dbReference>
<proteinExistence type="predicted"/>
<evidence type="ECO:0000313" key="3">
    <source>
        <dbReference type="Proteomes" id="UP000225108"/>
    </source>
</evidence>
<dbReference type="EMBL" id="PEBD01000002">
    <property type="protein sequence ID" value="PHV69073.1"/>
    <property type="molecule type" value="Genomic_DNA"/>
</dbReference>
<dbReference type="GO" id="GO:0003824">
    <property type="term" value="F:catalytic activity"/>
    <property type="evidence" value="ECO:0007669"/>
    <property type="project" value="InterPro"/>
</dbReference>
<dbReference type="InterPro" id="IPR036663">
    <property type="entry name" value="Fumarylacetoacetase_C_sf"/>
</dbReference>
<gene>
    <name evidence="2" type="ORF">CSW57_00095</name>
</gene>
<reference evidence="2 3" key="1">
    <citation type="submission" date="2017-10" db="EMBL/GenBank/DDBJ databases">
        <title>The draft genome sequence of Williamsia sp. BULT 1.1 isolated from the semi-arid grassland soils from South Africa.</title>
        <authorList>
            <person name="Kabwe M.H."/>
            <person name="Govender N."/>
            <person name="Mutseka Lunga P."/>
            <person name="Vikram S."/>
            <person name="Makhalanyane T.P."/>
        </authorList>
    </citation>
    <scope>NUCLEOTIDE SEQUENCE [LARGE SCALE GENOMIC DNA]</scope>
    <source>
        <strain evidence="2 3">BULT 1.1</strain>
    </source>
</reference>
<evidence type="ECO:0000313" key="2">
    <source>
        <dbReference type="EMBL" id="PHV69073.1"/>
    </source>
</evidence>
<name>A0A2G3PTL5_WILMA</name>
<organism evidence="2 3">
    <name type="scientific">Williamsia marianensis</name>
    <dbReference type="NCBI Taxonomy" id="85044"/>
    <lineage>
        <taxon>Bacteria</taxon>
        <taxon>Bacillati</taxon>
        <taxon>Actinomycetota</taxon>
        <taxon>Actinomycetes</taxon>
        <taxon>Mycobacteriales</taxon>
        <taxon>Nocardiaceae</taxon>
        <taxon>Williamsia</taxon>
    </lineage>
</organism>
<accession>A0A2G3PTL5</accession>
<dbReference type="PANTHER" id="PTHR43211">
    <property type="entry name" value="FUMARYLACETOACETATE HYDROLASE"/>
    <property type="match status" value="1"/>
</dbReference>
<sequence length="309" mass="33904">MRFVTYISSVGDDRVGIVDGSEVIGLAPGLDMISLLENGDLTEQGHHLAQNPHETVPLADVVLRAPLQPRSIRDCAGFLQHLRNLSEAVDLPVDDRHTQFPPFYFTNPDTHIGPHDPVPIAPNSERFDFELEIAAVIGRSGSNIAYSEAESHIAGYMLFCDWSARDLQVQEMPLRLGPAKGKDTANTIGPHLVTPDEIQPYRAQKAFDLRMTAHVNGNLVTDGRWNTIDWGFPDMIAYASRGTRLRAGDLIGSGTVETGCLFEHFAADSSRFQGWLTPGDLVELSVEHLGTLTHRIAEADVVQPLSSGY</sequence>
<protein>
    <recommendedName>
        <fullName evidence="1">Fumarylacetoacetase-like C-terminal domain-containing protein</fullName>
    </recommendedName>
</protein>
<dbReference type="Pfam" id="PF01557">
    <property type="entry name" value="FAA_hydrolase"/>
    <property type="match status" value="1"/>
</dbReference>
<feature type="domain" description="Fumarylacetoacetase-like C-terminal" evidence="1">
    <location>
        <begin position="73"/>
        <end position="296"/>
    </location>
</feature>
<evidence type="ECO:0000259" key="1">
    <source>
        <dbReference type="Pfam" id="PF01557"/>
    </source>
</evidence>